<dbReference type="GO" id="GO:0004519">
    <property type="term" value="F:endonuclease activity"/>
    <property type="evidence" value="ECO:0007669"/>
    <property type="project" value="UniProtKB-KW"/>
</dbReference>
<dbReference type="PRINTS" id="PR00507">
    <property type="entry name" value="N12N6MTFRASE"/>
</dbReference>
<dbReference type="Pfam" id="PF02384">
    <property type="entry name" value="N6_Mtase"/>
    <property type="match status" value="1"/>
</dbReference>
<comment type="caution">
    <text evidence="9">The sequence shown here is derived from an EMBL/GenBank/DDBJ whole genome shotgun (WGS) entry which is preliminary data.</text>
</comment>
<dbReference type="PANTHER" id="PTHR42933">
    <property type="entry name" value="SLR6095 PROTEIN"/>
    <property type="match status" value="1"/>
</dbReference>
<comment type="catalytic activity">
    <reaction evidence="6">
        <text>a 2'-deoxyadenosine in DNA + S-adenosyl-L-methionine = an N(6)-methyl-2'-deoxyadenosine in DNA + S-adenosyl-L-homocysteine + H(+)</text>
        <dbReference type="Rhea" id="RHEA:15197"/>
        <dbReference type="Rhea" id="RHEA-COMP:12418"/>
        <dbReference type="Rhea" id="RHEA-COMP:12419"/>
        <dbReference type="ChEBI" id="CHEBI:15378"/>
        <dbReference type="ChEBI" id="CHEBI:57856"/>
        <dbReference type="ChEBI" id="CHEBI:59789"/>
        <dbReference type="ChEBI" id="CHEBI:90615"/>
        <dbReference type="ChEBI" id="CHEBI:90616"/>
        <dbReference type="EC" id="2.1.1.72"/>
    </reaction>
</comment>
<dbReference type="InterPro" id="IPR051537">
    <property type="entry name" value="DNA_Adenine_Mtase"/>
</dbReference>
<dbReference type="RefSeq" id="WP_191256485.1">
    <property type="nucleotide sequence ID" value="NZ_BNAY01000005.1"/>
</dbReference>
<evidence type="ECO:0000256" key="1">
    <source>
        <dbReference type="ARBA" id="ARBA00011900"/>
    </source>
</evidence>
<keyword evidence="5" id="KW-0680">Restriction system</keyword>
<dbReference type="InterPro" id="IPR003356">
    <property type="entry name" value="DNA_methylase_A-5"/>
</dbReference>
<reference evidence="10" key="1">
    <citation type="journal article" date="2019" name="Int. J. Syst. Evol. Microbiol.">
        <title>The Global Catalogue of Microorganisms (GCM) 10K type strain sequencing project: providing services to taxonomists for standard genome sequencing and annotation.</title>
        <authorList>
            <consortium name="The Broad Institute Genomics Platform"/>
            <consortium name="The Broad Institute Genome Sequencing Center for Infectious Disease"/>
            <person name="Wu L."/>
            <person name="Ma J."/>
        </authorList>
    </citation>
    <scope>NUCLEOTIDE SEQUENCE [LARGE SCALE GENOMIC DNA]</scope>
    <source>
        <strain evidence="10">CGMCC 4.7683</strain>
    </source>
</reference>
<keyword evidence="9" id="KW-0540">Nuclease</keyword>
<protein>
    <recommendedName>
        <fullName evidence="1">site-specific DNA-methyltransferase (adenine-specific)</fullName>
        <ecNumber evidence="1">2.1.1.72</ecNumber>
    </recommendedName>
</protein>
<keyword evidence="10" id="KW-1185">Reference proteome</keyword>
<organism evidence="9 10">
    <name type="scientific">Amycolatopsis oliviviridis</name>
    <dbReference type="NCBI Taxonomy" id="1471590"/>
    <lineage>
        <taxon>Bacteria</taxon>
        <taxon>Bacillati</taxon>
        <taxon>Actinomycetota</taxon>
        <taxon>Actinomycetes</taxon>
        <taxon>Pseudonocardiales</taxon>
        <taxon>Pseudonocardiaceae</taxon>
        <taxon>Amycolatopsis</taxon>
    </lineage>
</organism>
<evidence type="ECO:0000256" key="6">
    <source>
        <dbReference type="ARBA" id="ARBA00047942"/>
    </source>
</evidence>
<keyword evidence="9" id="KW-0378">Hydrolase</keyword>
<dbReference type="SUPFAM" id="SSF53335">
    <property type="entry name" value="S-adenosyl-L-methionine-dependent methyltransferases"/>
    <property type="match status" value="1"/>
</dbReference>
<dbReference type="InterPro" id="IPR002052">
    <property type="entry name" value="DNA_methylase_N6_adenine_CS"/>
</dbReference>
<name>A0ABQ3LR58_9PSEU</name>
<keyword evidence="9" id="KW-0255">Endonuclease</keyword>
<sequence length="679" mass="73522">MKPAQLVTLADIADLAQVKRPTVSNWRRRHENFPQAVGGSSTQPEFHALEVAEWLDNRPLLDRGESEHQTYGDVFRTRLELRVLGVLRGALDGDTIIRLAVALAALWTLKRSLATSAQEISLQAARVETTRPDLAGAFTPLLADLPEPAVRLIPAVDLLCRTIGPAKTVELFISSADQLGATLRTFQTPQAVIDLVAHLVGKPGARSVCDPAAGTGGLLLGVVSPGATGNIAAADIREASCRMLRHRALCHGVALTVFAEDSFDEWPGSPAEVIVLDPPFVSGEYTTRSKKQQGAGPLDWVRLALGNLVDGGQAYVVVPTWVLSQQDAIEDRRWLVQNAALTAVIQLPRRVQRFRTGTELALLVLGVPGTATGVVLCDADKLARRHGDTWSERAALAVREPARVARDECRLVSADELKLAQSWLPAHKLAPVAEVREHSVRAVEAQQSVYELLGDESWVRALGVVEARFPLDGVAAPSDRDQRRLREVAEILAGHRLPAEQIAERRDEIGLAPIIGPDELRGDRPYGSRGVDLLVVADNDYKRTEAGDIVVLAENGVRTYVDRHGGGVVLSPAQIVRPMPDVAGPLEKRVPPRLLSRLLSAPRNASRETGSTVRRVSLSAMVVPVLTPVEMLELENYLAELDERQAKLRAKLDALETLDRVVSAGVADGALRVAPIPSE</sequence>
<evidence type="ECO:0000256" key="2">
    <source>
        <dbReference type="ARBA" id="ARBA00022603"/>
    </source>
</evidence>
<proteinExistence type="predicted"/>
<dbReference type="Proteomes" id="UP000635387">
    <property type="component" value="Unassembled WGS sequence"/>
</dbReference>
<keyword evidence="4" id="KW-0949">S-adenosyl-L-methionine</keyword>
<feature type="coiled-coil region" evidence="7">
    <location>
        <begin position="631"/>
        <end position="658"/>
    </location>
</feature>
<dbReference type="EMBL" id="BNAY01000005">
    <property type="protein sequence ID" value="GHH22948.1"/>
    <property type="molecule type" value="Genomic_DNA"/>
</dbReference>
<dbReference type="EC" id="2.1.1.72" evidence="1"/>
<evidence type="ECO:0000259" key="8">
    <source>
        <dbReference type="Pfam" id="PF02384"/>
    </source>
</evidence>
<dbReference type="PROSITE" id="PS00092">
    <property type="entry name" value="N6_MTASE"/>
    <property type="match status" value="1"/>
</dbReference>
<evidence type="ECO:0000256" key="7">
    <source>
        <dbReference type="SAM" id="Coils"/>
    </source>
</evidence>
<keyword evidence="3" id="KW-0808">Transferase</keyword>
<dbReference type="Gene3D" id="3.40.50.150">
    <property type="entry name" value="Vaccinia Virus protein VP39"/>
    <property type="match status" value="1"/>
</dbReference>
<dbReference type="InterPro" id="IPR029063">
    <property type="entry name" value="SAM-dependent_MTases_sf"/>
</dbReference>
<accession>A0ABQ3LR58</accession>
<feature type="domain" description="DNA methylase adenine-specific" evidence="8">
    <location>
        <begin position="177"/>
        <end position="386"/>
    </location>
</feature>
<evidence type="ECO:0000313" key="10">
    <source>
        <dbReference type="Proteomes" id="UP000635387"/>
    </source>
</evidence>
<keyword evidence="2" id="KW-0489">Methyltransferase</keyword>
<gene>
    <name evidence="9" type="ORF">GCM10017790_45380</name>
</gene>
<dbReference type="PANTHER" id="PTHR42933:SF1">
    <property type="entry name" value="SITE-SPECIFIC DNA-METHYLTRANSFERASE (ADENINE-SPECIFIC)"/>
    <property type="match status" value="1"/>
</dbReference>
<evidence type="ECO:0000256" key="4">
    <source>
        <dbReference type="ARBA" id="ARBA00022691"/>
    </source>
</evidence>
<keyword evidence="7" id="KW-0175">Coiled coil</keyword>
<evidence type="ECO:0000256" key="5">
    <source>
        <dbReference type="ARBA" id="ARBA00022747"/>
    </source>
</evidence>
<evidence type="ECO:0000256" key="3">
    <source>
        <dbReference type="ARBA" id="ARBA00022679"/>
    </source>
</evidence>
<evidence type="ECO:0000313" key="9">
    <source>
        <dbReference type="EMBL" id="GHH22948.1"/>
    </source>
</evidence>